<evidence type="ECO:0000313" key="1">
    <source>
        <dbReference type="EMBL" id="MBB3975708.1"/>
    </source>
</evidence>
<protein>
    <submittedName>
        <fullName evidence="1">Uncharacterized protein</fullName>
    </submittedName>
</protein>
<reference evidence="1 2" key="1">
    <citation type="submission" date="2020-08" db="EMBL/GenBank/DDBJ databases">
        <title>Genomic Encyclopedia of Type Strains, Phase IV (KMG-IV): sequencing the most valuable type-strain genomes for metagenomic binning, comparative biology and taxonomic classification.</title>
        <authorList>
            <person name="Goeker M."/>
        </authorList>
    </citation>
    <scope>NUCLEOTIDE SEQUENCE [LARGE SCALE GENOMIC DNA]</scope>
    <source>
        <strain evidence="1 2">DSM 100211</strain>
    </source>
</reference>
<proteinExistence type="predicted"/>
<evidence type="ECO:0000313" key="2">
    <source>
        <dbReference type="Proteomes" id="UP000574761"/>
    </source>
</evidence>
<dbReference type="Proteomes" id="UP000574761">
    <property type="component" value="Unassembled WGS sequence"/>
</dbReference>
<comment type="caution">
    <text evidence="1">The sequence shown here is derived from an EMBL/GenBank/DDBJ whole genome shotgun (WGS) entry which is preliminary data.</text>
</comment>
<name>A0A7W6GI20_9HYPH</name>
<dbReference type="EMBL" id="JACIEE010000002">
    <property type="protein sequence ID" value="MBB3975708.1"/>
    <property type="molecule type" value="Genomic_DNA"/>
</dbReference>
<accession>A0A7W6GI20</accession>
<gene>
    <name evidence="1" type="ORF">GGQ64_000895</name>
</gene>
<sequence>MQENSNQKEVERRSLAVESALILLIGDLATRGIVSAEEAENVLATIAGSSALSSAHASGARTLVKQLRRLRRNDGLSAPGASSFKA</sequence>
<organism evidence="1 2">
    <name type="scientific">Mycoplana azooxidifex</name>
    <dbReference type="NCBI Taxonomy" id="1636188"/>
    <lineage>
        <taxon>Bacteria</taxon>
        <taxon>Pseudomonadati</taxon>
        <taxon>Pseudomonadota</taxon>
        <taxon>Alphaproteobacteria</taxon>
        <taxon>Hyphomicrobiales</taxon>
        <taxon>Rhizobiaceae</taxon>
        <taxon>Mycoplana</taxon>
    </lineage>
</organism>
<keyword evidence="2" id="KW-1185">Reference proteome</keyword>
<dbReference type="RefSeq" id="WP_183799669.1">
    <property type="nucleotide sequence ID" value="NZ_JACIEE010000002.1"/>
</dbReference>
<dbReference type="AlphaFoldDB" id="A0A7W6GI20"/>